<accession>A0AAV5LKC5</accession>
<dbReference type="Gene3D" id="3.30.530.20">
    <property type="match status" value="1"/>
</dbReference>
<dbReference type="GO" id="GO:0009738">
    <property type="term" value="P:abscisic acid-activated signaling pathway"/>
    <property type="evidence" value="ECO:0007669"/>
    <property type="project" value="InterPro"/>
</dbReference>
<dbReference type="GO" id="GO:0005737">
    <property type="term" value="C:cytoplasm"/>
    <property type="evidence" value="ECO:0007669"/>
    <property type="project" value="TreeGrafter"/>
</dbReference>
<dbReference type="PANTHER" id="PTHR31213">
    <property type="entry name" value="OS08G0374000 PROTEIN-RELATED"/>
    <property type="match status" value="1"/>
</dbReference>
<evidence type="ECO:0000256" key="2">
    <source>
        <dbReference type="ARBA" id="ARBA00022821"/>
    </source>
</evidence>
<evidence type="ECO:0000313" key="5">
    <source>
        <dbReference type="EMBL" id="GKV37883.1"/>
    </source>
</evidence>
<dbReference type="GO" id="GO:0038023">
    <property type="term" value="F:signaling receptor activity"/>
    <property type="evidence" value="ECO:0007669"/>
    <property type="project" value="InterPro"/>
</dbReference>
<comment type="caution">
    <text evidence="5">The sequence shown here is derived from an EMBL/GenBank/DDBJ whole genome shotgun (WGS) entry which is preliminary data.</text>
</comment>
<dbReference type="PANTHER" id="PTHR31213:SF55">
    <property type="entry name" value="STRESS-INDUCED PROTEIN SAM22"/>
    <property type="match status" value="1"/>
</dbReference>
<keyword evidence="3" id="KW-0568">Pathogenesis-related protein</keyword>
<dbReference type="EMBL" id="BPVZ01000125">
    <property type="protein sequence ID" value="GKV37883.1"/>
    <property type="molecule type" value="Genomic_DNA"/>
</dbReference>
<dbReference type="GO" id="GO:0005634">
    <property type="term" value="C:nucleus"/>
    <property type="evidence" value="ECO:0007669"/>
    <property type="project" value="TreeGrafter"/>
</dbReference>
<feature type="domain" description="Bet v I/Major latex protein" evidence="4">
    <location>
        <begin position="19"/>
        <end position="127"/>
    </location>
</feature>
<keyword evidence="2" id="KW-0611">Plant defense</keyword>
<keyword evidence="6" id="KW-1185">Reference proteome</keyword>
<gene>
    <name evidence="5" type="ORF">SLEP1_g45853</name>
</gene>
<dbReference type="PRINTS" id="PR00634">
    <property type="entry name" value="BETALLERGEN"/>
</dbReference>
<dbReference type="SUPFAM" id="SSF55961">
    <property type="entry name" value="Bet v1-like"/>
    <property type="match status" value="1"/>
</dbReference>
<dbReference type="Proteomes" id="UP001054252">
    <property type="component" value="Unassembled WGS sequence"/>
</dbReference>
<dbReference type="InterPro" id="IPR024949">
    <property type="entry name" value="Bet_v_I_allergen"/>
</dbReference>
<dbReference type="Pfam" id="PF00407">
    <property type="entry name" value="Bet_v_1"/>
    <property type="match status" value="1"/>
</dbReference>
<proteinExistence type="inferred from homology"/>
<dbReference type="AlphaFoldDB" id="A0AAV5LKC5"/>
<name>A0AAV5LKC5_9ROSI</name>
<dbReference type="InterPro" id="IPR050279">
    <property type="entry name" value="Plant_def-hormone_signal"/>
</dbReference>
<evidence type="ECO:0000256" key="1">
    <source>
        <dbReference type="ARBA" id="ARBA00009744"/>
    </source>
</evidence>
<evidence type="ECO:0000256" key="3">
    <source>
        <dbReference type="ARBA" id="ARBA00023265"/>
    </source>
</evidence>
<dbReference type="GO" id="GO:0004864">
    <property type="term" value="F:protein phosphatase inhibitor activity"/>
    <property type="evidence" value="ECO:0007669"/>
    <property type="project" value="InterPro"/>
</dbReference>
<comment type="similarity">
    <text evidence="1">Belongs to the BetVI family.</text>
</comment>
<sequence length="128" mass="13948">MISSRRSPMGDFTHKMKATTEIPPARMFNAFVSEAEFIIPNFYVSKAILAIQNVELIEGDGGPGSIKKITFGEGSQVKYVKQKIEAIDGKSFSVNYSLIEGESLMSNLEKISYDIKFIAASDGGSIAT</sequence>
<dbReference type="InterPro" id="IPR023393">
    <property type="entry name" value="START-like_dom_sf"/>
</dbReference>
<dbReference type="GO" id="GO:0010427">
    <property type="term" value="F:abscisic acid binding"/>
    <property type="evidence" value="ECO:0007669"/>
    <property type="project" value="InterPro"/>
</dbReference>
<dbReference type="CDD" id="cd07816">
    <property type="entry name" value="Bet_v1-like"/>
    <property type="match status" value="1"/>
</dbReference>
<reference evidence="5 6" key="1">
    <citation type="journal article" date="2021" name="Commun. Biol.">
        <title>The genome of Shorea leprosula (Dipterocarpaceae) highlights the ecological relevance of drought in aseasonal tropical rainforests.</title>
        <authorList>
            <person name="Ng K.K.S."/>
            <person name="Kobayashi M.J."/>
            <person name="Fawcett J.A."/>
            <person name="Hatakeyama M."/>
            <person name="Paape T."/>
            <person name="Ng C.H."/>
            <person name="Ang C.C."/>
            <person name="Tnah L.H."/>
            <person name="Lee C.T."/>
            <person name="Nishiyama T."/>
            <person name="Sese J."/>
            <person name="O'Brien M.J."/>
            <person name="Copetti D."/>
            <person name="Mohd Noor M.I."/>
            <person name="Ong R.C."/>
            <person name="Putra M."/>
            <person name="Sireger I.Z."/>
            <person name="Indrioko S."/>
            <person name="Kosugi Y."/>
            <person name="Izuno A."/>
            <person name="Isagi Y."/>
            <person name="Lee S.L."/>
            <person name="Shimizu K.K."/>
        </authorList>
    </citation>
    <scope>NUCLEOTIDE SEQUENCE [LARGE SCALE GENOMIC DNA]</scope>
    <source>
        <strain evidence="5">214</strain>
    </source>
</reference>
<evidence type="ECO:0000259" key="4">
    <source>
        <dbReference type="Pfam" id="PF00407"/>
    </source>
</evidence>
<dbReference type="GO" id="GO:0006952">
    <property type="term" value="P:defense response"/>
    <property type="evidence" value="ECO:0007669"/>
    <property type="project" value="UniProtKB-KW"/>
</dbReference>
<dbReference type="FunFam" id="3.30.530.20:FF:000007">
    <property type="entry name" value="Major pollen allergen Bet v 1-A"/>
    <property type="match status" value="1"/>
</dbReference>
<dbReference type="InterPro" id="IPR000916">
    <property type="entry name" value="Bet_v_I/MLP"/>
</dbReference>
<evidence type="ECO:0000313" key="6">
    <source>
        <dbReference type="Proteomes" id="UP001054252"/>
    </source>
</evidence>
<protein>
    <recommendedName>
        <fullName evidence="4">Bet v I/Major latex protein domain-containing protein</fullName>
    </recommendedName>
</protein>
<organism evidence="5 6">
    <name type="scientific">Rubroshorea leprosula</name>
    <dbReference type="NCBI Taxonomy" id="152421"/>
    <lineage>
        <taxon>Eukaryota</taxon>
        <taxon>Viridiplantae</taxon>
        <taxon>Streptophyta</taxon>
        <taxon>Embryophyta</taxon>
        <taxon>Tracheophyta</taxon>
        <taxon>Spermatophyta</taxon>
        <taxon>Magnoliopsida</taxon>
        <taxon>eudicotyledons</taxon>
        <taxon>Gunneridae</taxon>
        <taxon>Pentapetalae</taxon>
        <taxon>rosids</taxon>
        <taxon>malvids</taxon>
        <taxon>Malvales</taxon>
        <taxon>Dipterocarpaceae</taxon>
        <taxon>Rubroshorea</taxon>
    </lineage>
</organism>